<dbReference type="AlphaFoldDB" id="A0ABD3PKB1"/>
<gene>
    <name evidence="1" type="ORF">ACHAW5_006600</name>
</gene>
<accession>A0ABD3PKB1</accession>
<protein>
    <submittedName>
        <fullName evidence="1">Uncharacterized protein</fullName>
    </submittedName>
</protein>
<reference evidence="1 2" key="1">
    <citation type="submission" date="2024-10" db="EMBL/GenBank/DDBJ databases">
        <title>Updated reference genomes for cyclostephanoid diatoms.</title>
        <authorList>
            <person name="Roberts W.R."/>
            <person name="Alverson A.J."/>
        </authorList>
    </citation>
    <scope>NUCLEOTIDE SEQUENCE [LARGE SCALE GENOMIC DNA]</scope>
    <source>
        <strain evidence="1 2">AJA276-08</strain>
    </source>
</reference>
<keyword evidence="2" id="KW-1185">Reference proteome</keyword>
<dbReference type="EMBL" id="JALLAZ020000740">
    <property type="protein sequence ID" value="KAL3788152.1"/>
    <property type="molecule type" value="Genomic_DNA"/>
</dbReference>
<proteinExistence type="predicted"/>
<evidence type="ECO:0000313" key="1">
    <source>
        <dbReference type="EMBL" id="KAL3788152.1"/>
    </source>
</evidence>
<dbReference type="Proteomes" id="UP001530315">
    <property type="component" value="Unassembled WGS sequence"/>
</dbReference>
<organism evidence="1 2">
    <name type="scientific">Stephanodiscus triporus</name>
    <dbReference type="NCBI Taxonomy" id="2934178"/>
    <lineage>
        <taxon>Eukaryota</taxon>
        <taxon>Sar</taxon>
        <taxon>Stramenopiles</taxon>
        <taxon>Ochrophyta</taxon>
        <taxon>Bacillariophyta</taxon>
        <taxon>Coscinodiscophyceae</taxon>
        <taxon>Thalassiosirophycidae</taxon>
        <taxon>Stephanodiscales</taxon>
        <taxon>Stephanodiscaceae</taxon>
        <taxon>Stephanodiscus</taxon>
    </lineage>
</organism>
<sequence>MNGAPTENVVERFAIRSASNATCGSDERKTFLAEGSVSTASDGLARADFIAPEVVQFLGVRSLVRFGAACKYHALVVSKEVERRKKCIADIEDEVVRLMSATTPLGVPTRTSYSRAAAASAYAMSLIDDEVNILQKKMGIKSYYDIWCDWDPDYRWRNSDVFLEERKRFVDYDTFYREHTVGPLHVLPRCFYFPPRRELSSPSPDSIQKASTLAWQVWANNEGWEDLYSDPDSDSDSDPDPESYYECVKCTAHALACDAHNGMIDAFRIAARSLFYSEPTSRACLWSTLILADKYESETLRMASSMHRWIHRAS</sequence>
<comment type="caution">
    <text evidence="1">The sequence shown here is derived from an EMBL/GenBank/DDBJ whole genome shotgun (WGS) entry which is preliminary data.</text>
</comment>
<name>A0ABD3PKB1_9STRA</name>
<evidence type="ECO:0000313" key="2">
    <source>
        <dbReference type="Proteomes" id="UP001530315"/>
    </source>
</evidence>